<dbReference type="PANTHER" id="PTHR40465">
    <property type="entry name" value="CHROMOSOME 1, WHOLE GENOME SHOTGUN SEQUENCE"/>
    <property type="match status" value="1"/>
</dbReference>
<feature type="transmembrane region" description="Helical" evidence="1">
    <location>
        <begin position="15"/>
        <end position="34"/>
    </location>
</feature>
<feature type="transmembrane region" description="Helical" evidence="1">
    <location>
        <begin position="197"/>
        <end position="221"/>
    </location>
</feature>
<keyword evidence="1" id="KW-0812">Transmembrane</keyword>
<feature type="transmembrane region" description="Helical" evidence="1">
    <location>
        <begin position="92"/>
        <end position="111"/>
    </location>
</feature>
<dbReference type="Proteomes" id="UP001218188">
    <property type="component" value="Unassembled WGS sequence"/>
</dbReference>
<reference evidence="3" key="1">
    <citation type="submission" date="2023-03" db="EMBL/GenBank/DDBJ databases">
        <title>Massive genome expansion in bonnet fungi (Mycena s.s.) driven by repeated elements and novel gene families across ecological guilds.</title>
        <authorList>
            <consortium name="Lawrence Berkeley National Laboratory"/>
            <person name="Harder C.B."/>
            <person name="Miyauchi S."/>
            <person name="Viragh M."/>
            <person name="Kuo A."/>
            <person name="Thoen E."/>
            <person name="Andreopoulos B."/>
            <person name="Lu D."/>
            <person name="Skrede I."/>
            <person name="Drula E."/>
            <person name="Henrissat B."/>
            <person name="Morin E."/>
            <person name="Kohler A."/>
            <person name="Barry K."/>
            <person name="LaButti K."/>
            <person name="Morin E."/>
            <person name="Salamov A."/>
            <person name="Lipzen A."/>
            <person name="Mereny Z."/>
            <person name="Hegedus B."/>
            <person name="Baldrian P."/>
            <person name="Stursova M."/>
            <person name="Weitz H."/>
            <person name="Taylor A."/>
            <person name="Grigoriev I.V."/>
            <person name="Nagy L.G."/>
            <person name="Martin F."/>
            <person name="Kauserud H."/>
        </authorList>
    </citation>
    <scope>NUCLEOTIDE SEQUENCE</scope>
    <source>
        <strain evidence="3">CBHHK200</strain>
    </source>
</reference>
<accession>A0AAD6RXA7</accession>
<evidence type="ECO:0000259" key="2">
    <source>
        <dbReference type="Pfam" id="PF20152"/>
    </source>
</evidence>
<feature type="transmembrane region" description="Helical" evidence="1">
    <location>
        <begin position="162"/>
        <end position="185"/>
    </location>
</feature>
<dbReference type="Pfam" id="PF20152">
    <property type="entry name" value="DUF6534"/>
    <property type="match status" value="1"/>
</dbReference>
<gene>
    <name evidence="3" type="ORF">C8F04DRAFT_1406657</name>
</gene>
<evidence type="ECO:0000313" key="4">
    <source>
        <dbReference type="Proteomes" id="UP001218188"/>
    </source>
</evidence>
<evidence type="ECO:0000313" key="3">
    <source>
        <dbReference type="EMBL" id="KAJ7016712.1"/>
    </source>
</evidence>
<keyword evidence="4" id="KW-1185">Reference proteome</keyword>
<protein>
    <recommendedName>
        <fullName evidence="2">DUF6534 domain-containing protein</fullName>
    </recommendedName>
</protein>
<keyword evidence="1" id="KW-1133">Transmembrane helix</keyword>
<feature type="transmembrane region" description="Helical" evidence="1">
    <location>
        <begin position="55"/>
        <end position="72"/>
    </location>
</feature>
<dbReference type="AlphaFoldDB" id="A0AAD6RXA7"/>
<dbReference type="InterPro" id="IPR045339">
    <property type="entry name" value="DUF6534"/>
</dbReference>
<comment type="caution">
    <text evidence="3">The sequence shown here is derived from an EMBL/GenBank/DDBJ whole genome shotgun (WGS) entry which is preliminary data.</text>
</comment>
<feature type="transmembrane region" description="Helical" evidence="1">
    <location>
        <begin position="123"/>
        <end position="142"/>
    </location>
</feature>
<name>A0AAD6RXA7_9AGAR</name>
<sequence length="308" mass="33895">MTTTLPSQTVINRTLGPIFAGLWLQSFFLGMVILQATRYSTSAQRFSNPNAEKSHHVVWALLVLSTLGHFAYRSTVAYFGDYSHFDQATWTLWAEPAVTAMVGALTHLFFLERCWLATNKSRTTCALLFLLLLLSLGSGIAVSVSLFHVKLVGKMSTIPLPMGLWLCASAVTNIIIGAILSLEFIQNKRQLDVADKIIQFTVENGAVSAAVAMLNLVLYFAMKNTTYHFLAEFTLPYMYTLTVLVTLLAPGASGSHLSSFTLSGPVKERTVMEVKVSRVVESDIPDRDGSITKPKNANDNKLIWSHAV</sequence>
<feature type="transmembrane region" description="Helical" evidence="1">
    <location>
        <begin position="227"/>
        <end position="249"/>
    </location>
</feature>
<proteinExistence type="predicted"/>
<feature type="domain" description="DUF6534" evidence="2">
    <location>
        <begin position="169"/>
        <end position="248"/>
    </location>
</feature>
<organism evidence="3 4">
    <name type="scientific">Mycena alexandri</name>
    <dbReference type="NCBI Taxonomy" id="1745969"/>
    <lineage>
        <taxon>Eukaryota</taxon>
        <taxon>Fungi</taxon>
        <taxon>Dikarya</taxon>
        <taxon>Basidiomycota</taxon>
        <taxon>Agaricomycotina</taxon>
        <taxon>Agaricomycetes</taxon>
        <taxon>Agaricomycetidae</taxon>
        <taxon>Agaricales</taxon>
        <taxon>Marasmiineae</taxon>
        <taxon>Mycenaceae</taxon>
        <taxon>Mycena</taxon>
    </lineage>
</organism>
<dbReference type="EMBL" id="JARJCM010000471">
    <property type="protein sequence ID" value="KAJ7016712.1"/>
    <property type="molecule type" value="Genomic_DNA"/>
</dbReference>
<evidence type="ECO:0000256" key="1">
    <source>
        <dbReference type="SAM" id="Phobius"/>
    </source>
</evidence>
<keyword evidence="1" id="KW-0472">Membrane</keyword>
<dbReference type="PANTHER" id="PTHR40465:SF1">
    <property type="entry name" value="DUF6534 DOMAIN-CONTAINING PROTEIN"/>
    <property type="match status" value="1"/>
</dbReference>